<proteinExistence type="predicted"/>
<evidence type="ECO:0000313" key="2">
    <source>
        <dbReference type="EMBL" id="CAA9532820.1"/>
    </source>
</evidence>
<dbReference type="EMBL" id="CADCWE010000067">
    <property type="protein sequence ID" value="CAA9532820.1"/>
    <property type="molecule type" value="Genomic_DNA"/>
</dbReference>
<evidence type="ECO:0008006" key="3">
    <source>
        <dbReference type="Google" id="ProtNLM"/>
    </source>
</evidence>
<protein>
    <recommendedName>
        <fullName evidence="3">SAM-dependent methyltransferase</fullName>
    </recommendedName>
</protein>
<dbReference type="Gene3D" id="3.40.50.150">
    <property type="entry name" value="Vaccinia Virus protein VP39"/>
    <property type="match status" value="1"/>
</dbReference>
<feature type="region of interest" description="Disordered" evidence="1">
    <location>
        <begin position="1"/>
        <end position="45"/>
    </location>
</feature>
<dbReference type="SUPFAM" id="SSF53335">
    <property type="entry name" value="S-adenosyl-L-methionine-dependent methyltransferases"/>
    <property type="match status" value="1"/>
</dbReference>
<dbReference type="PANTHER" id="PTHR14614:SF132">
    <property type="entry name" value="PROTEIN-LYSINE METHYLTRANSFERASE C42C1.13"/>
    <property type="match status" value="1"/>
</dbReference>
<dbReference type="Pfam" id="PF10294">
    <property type="entry name" value="Methyltransf_16"/>
    <property type="match status" value="1"/>
</dbReference>
<name>A0A6J4TUH7_9BACT</name>
<feature type="compositionally biased region" description="Low complexity" evidence="1">
    <location>
        <begin position="11"/>
        <end position="29"/>
    </location>
</feature>
<sequence>MVAPVEEFDGAGRSAASGSAPRGTLGAVVRSRERSASRRRPDRVAKETFSVGTTATMGQPAPTRLAALRADAAGIGRLVDETIVLPRAGRTMVLVRPGDMDELLDRAVGDPEQNLPYWCEIWPSGVALADAILTEPGHVADGPVLELGSGLGITAAAALLAGADLVAADYAPEALGLCRLNCLANAGREPETLTLNWRRPGDDLFNLAGDGFPTVLAADVLYESRDVGPLLDLVGRLVAPGGLLWLAEPGRPPATRFLEAAREAGWHGETTRHPGPWPDPKDAGAVVGLHALRRR</sequence>
<dbReference type="InterPro" id="IPR019410">
    <property type="entry name" value="Methyltransf_16"/>
</dbReference>
<dbReference type="PANTHER" id="PTHR14614">
    <property type="entry name" value="HEPATOCELLULAR CARCINOMA-ASSOCIATED ANTIGEN"/>
    <property type="match status" value="1"/>
</dbReference>
<reference evidence="2" key="1">
    <citation type="submission" date="2020-02" db="EMBL/GenBank/DDBJ databases">
        <authorList>
            <person name="Meier V. D."/>
        </authorList>
    </citation>
    <scope>NUCLEOTIDE SEQUENCE</scope>
    <source>
        <strain evidence="2">AVDCRST_MAG73</strain>
    </source>
</reference>
<gene>
    <name evidence="2" type="ORF">AVDCRST_MAG73-1115</name>
</gene>
<evidence type="ECO:0000256" key="1">
    <source>
        <dbReference type="SAM" id="MobiDB-lite"/>
    </source>
</evidence>
<accession>A0A6J4TUH7</accession>
<dbReference type="InterPro" id="IPR029063">
    <property type="entry name" value="SAM-dependent_MTases_sf"/>
</dbReference>
<organism evidence="2">
    <name type="scientific">uncultured Thermomicrobiales bacterium</name>
    <dbReference type="NCBI Taxonomy" id="1645740"/>
    <lineage>
        <taxon>Bacteria</taxon>
        <taxon>Pseudomonadati</taxon>
        <taxon>Thermomicrobiota</taxon>
        <taxon>Thermomicrobia</taxon>
        <taxon>Thermomicrobiales</taxon>
        <taxon>environmental samples</taxon>
    </lineage>
</organism>
<dbReference type="AlphaFoldDB" id="A0A6J4TUH7"/>